<dbReference type="Pfam" id="PF02313">
    <property type="entry name" value="Fumarate_red_D"/>
    <property type="match status" value="1"/>
</dbReference>
<dbReference type="NCBIfam" id="NF003977">
    <property type="entry name" value="PRK05470.1-1"/>
    <property type="match status" value="1"/>
</dbReference>
<gene>
    <name evidence="6" type="primary">frdD</name>
    <name evidence="6" type="ORF">AW09_000170</name>
</gene>
<dbReference type="GO" id="GO:0006106">
    <property type="term" value="P:fumarate metabolic process"/>
    <property type="evidence" value="ECO:0007669"/>
    <property type="project" value="InterPro"/>
</dbReference>
<feature type="transmembrane region" description="Helical" evidence="5">
    <location>
        <begin position="101"/>
        <end position="119"/>
    </location>
</feature>
<organism evidence="6 7">
    <name type="scientific">Candidatus Accumulibacter phosphatis</name>
    <dbReference type="NCBI Taxonomy" id="327160"/>
    <lineage>
        <taxon>Bacteria</taxon>
        <taxon>Pseudomonadati</taxon>
        <taxon>Pseudomonadota</taxon>
        <taxon>Betaproteobacteria</taxon>
        <taxon>Candidatus Accumulibacter</taxon>
    </lineage>
</organism>
<dbReference type="PIRSF" id="PIRSF000179">
    <property type="entry name" value="FrdD"/>
    <property type="match status" value="1"/>
</dbReference>
<evidence type="ECO:0000256" key="4">
    <source>
        <dbReference type="ARBA" id="ARBA00023136"/>
    </source>
</evidence>
<keyword evidence="1" id="KW-1003">Cell membrane</keyword>
<proteinExistence type="inferred from homology"/>
<keyword evidence="4 5" id="KW-0472">Membrane</keyword>
<dbReference type="HAMAP" id="MF_00709">
    <property type="entry name" value="Fumarate_red_D"/>
    <property type="match status" value="1"/>
</dbReference>
<evidence type="ECO:0000256" key="5">
    <source>
        <dbReference type="SAM" id="Phobius"/>
    </source>
</evidence>
<dbReference type="CDD" id="cd00547">
    <property type="entry name" value="QFR_TypeD_subunitD"/>
    <property type="match status" value="1"/>
</dbReference>
<feature type="transmembrane region" description="Helical" evidence="5">
    <location>
        <begin position="12"/>
        <end position="39"/>
    </location>
</feature>
<dbReference type="InterPro" id="IPR003418">
    <property type="entry name" value="Fumarate_red_D"/>
</dbReference>
<name>A0A080LZZ5_9PROT</name>
<accession>A0A080LZZ5</accession>
<evidence type="ECO:0000313" key="7">
    <source>
        <dbReference type="Proteomes" id="UP000020077"/>
    </source>
</evidence>
<feature type="transmembrane region" description="Helical" evidence="5">
    <location>
        <begin position="59"/>
        <end position="80"/>
    </location>
</feature>
<dbReference type="Proteomes" id="UP000020077">
    <property type="component" value="Unassembled WGS sequence"/>
</dbReference>
<protein>
    <submittedName>
        <fullName evidence="6">Fumarate reductase 13 kDa hydrophobic protein</fullName>
    </submittedName>
</protein>
<keyword evidence="2 5" id="KW-0812">Transmembrane</keyword>
<dbReference type="Gene3D" id="1.20.1300.10">
    <property type="entry name" value="Fumarate reductase/succinate dehydrogenase, transmembrane subunit"/>
    <property type="match status" value="1"/>
</dbReference>
<evidence type="ECO:0000256" key="2">
    <source>
        <dbReference type="ARBA" id="ARBA00022692"/>
    </source>
</evidence>
<evidence type="ECO:0000256" key="3">
    <source>
        <dbReference type="ARBA" id="ARBA00022989"/>
    </source>
</evidence>
<evidence type="ECO:0000256" key="1">
    <source>
        <dbReference type="ARBA" id="ARBA00022475"/>
    </source>
</evidence>
<dbReference type="GO" id="GO:0016020">
    <property type="term" value="C:membrane"/>
    <property type="evidence" value="ECO:0007669"/>
    <property type="project" value="InterPro"/>
</dbReference>
<evidence type="ECO:0000313" key="6">
    <source>
        <dbReference type="EMBL" id="KFB74518.1"/>
    </source>
</evidence>
<dbReference type="AlphaFoldDB" id="A0A080LZZ5"/>
<sequence>MKPTTLKRSNAPIFWALFGAGGMLSALLGPMLVFITGIAVPLGVVLPPDTMSYPHMLAFAQNFIGKGFIFAIIALFLWHAAHRIYHSLHDVGIHAGTGAKLLCYGMAMLGTLLAAYALLRIGF</sequence>
<keyword evidence="3 5" id="KW-1133">Transmembrane helix</keyword>
<reference evidence="6 7" key="1">
    <citation type="submission" date="2014-02" db="EMBL/GenBank/DDBJ databases">
        <title>Expanding our view of genomic diversity in Candidatus Accumulibacter clades.</title>
        <authorList>
            <person name="Skennerton C.T."/>
            <person name="Barr J.J."/>
            <person name="Slater F.R."/>
            <person name="Bond P.L."/>
            <person name="Tyson G.W."/>
        </authorList>
    </citation>
    <scope>NUCLEOTIDE SEQUENCE [LARGE SCALE GENOMIC DNA]</scope>
    <source>
        <strain evidence="7">BA-91</strain>
    </source>
</reference>
<dbReference type="InterPro" id="IPR034804">
    <property type="entry name" value="SQR/QFR_C/D"/>
</dbReference>
<dbReference type="EMBL" id="JDVG02000022">
    <property type="protein sequence ID" value="KFB74518.1"/>
    <property type="molecule type" value="Genomic_DNA"/>
</dbReference>
<dbReference type="SUPFAM" id="SSF81343">
    <property type="entry name" value="Fumarate reductase respiratory complex transmembrane subunits"/>
    <property type="match status" value="1"/>
</dbReference>
<comment type="caution">
    <text evidence="6">The sequence shown here is derived from an EMBL/GenBank/DDBJ whole genome shotgun (WGS) entry which is preliminary data.</text>
</comment>